<organism evidence="7 8">
    <name type="scientific">Cotesia congregata</name>
    <name type="common">Parasitoid wasp</name>
    <name type="synonym">Apanteles congregatus</name>
    <dbReference type="NCBI Taxonomy" id="51543"/>
    <lineage>
        <taxon>Eukaryota</taxon>
        <taxon>Metazoa</taxon>
        <taxon>Ecdysozoa</taxon>
        <taxon>Arthropoda</taxon>
        <taxon>Hexapoda</taxon>
        <taxon>Insecta</taxon>
        <taxon>Pterygota</taxon>
        <taxon>Neoptera</taxon>
        <taxon>Endopterygota</taxon>
        <taxon>Hymenoptera</taxon>
        <taxon>Apocrita</taxon>
        <taxon>Ichneumonoidea</taxon>
        <taxon>Braconidae</taxon>
        <taxon>Microgastrinae</taxon>
        <taxon>Cotesia</taxon>
    </lineage>
</organism>
<dbReference type="EMBL" id="CAJNRD030001119">
    <property type="protein sequence ID" value="CAG5089518.1"/>
    <property type="molecule type" value="Genomic_DNA"/>
</dbReference>
<evidence type="ECO:0000256" key="4">
    <source>
        <dbReference type="ARBA" id="ARBA00022989"/>
    </source>
</evidence>
<dbReference type="AlphaFoldDB" id="A0A8J2HD00"/>
<dbReference type="Proteomes" id="UP000786811">
    <property type="component" value="Unassembled WGS sequence"/>
</dbReference>
<evidence type="ECO:0000256" key="5">
    <source>
        <dbReference type="ARBA" id="ARBA00023136"/>
    </source>
</evidence>
<evidence type="ECO:0000313" key="7">
    <source>
        <dbReference type="EMBL" id="CAG5089518.1"/>
    </source>
</evidence>
<comment type="function">
    <text evidence="6">Gustatory receptor which mediates acceptance or avoidance behavior, depending on its substrates.</text>
</comment>
<accession>A0A8J2HD00</accession>
<dbReference type="InterPro" id="IPR013604">
    <property type="entry name" value="7TM_chemorcpt"/>
</dbReference>
<proteinExistence type="inferred from homology"/>
<comment type="caution">
    <text evidence="7">The sequence shown here is derived from an EMBL/GenBank/DDBJ whole genome shotgun (WGS) entry which is preliminary data.</text>
</comment>
<reference evidence="7" key="1">
    <citation type="submission" date="2021-04" db="EMBL/GenBank/DDBJ databases">
        <authorList>
            <person name="Chebbi M.A.C M."/>
        </authorList>
    </citation>
    <scope>NUCLEOTIDE SEQUENCE</scope>
</reference>
<keyword evidence="6" id="KW-0807">Transducer</keyword>
<keyword evidence="3 6" id="KW-0812">Transmembrane</keyword>
<comment type="similarity">
    <text evidence="6">Belongs to the insect chemoreceptor superfamily. Gustatory receptor (GR) family.</text>
</comment>
<sequence>MSYHKIKSVCYRLFVISQYLFLKLIGLSPWSIEASEIIRRNRRIESHNFKYTFSYVGIFYNFVFIFLTVSLSIYVVFYLQQTYSEEIKLFETLFLSSSVLCMVFIVLIYTIRQKVPINLINNRLKSVDKNLNSCADYKSKNYYANDWIFLMNFVFNFCVTILRYLAFKSDIIVFIMLVPNILTTWPLIHYTIFINLIRRRFEEINSTLLKLGTSESKISHSRELILDDFTNLKRAYEEICKGCDEIVNFYEIFILIVSSIMAIRLVRNLYFIIVKMINLPTIDVIIFLVGVTLLQYVINFIMLTIAVTKVIEQNKKTPIILNLLRDRFDMDEEIFKTISSFYIH</sequence>
<comment type="subcellular location">
    <subcellularLocation>
        <location evidence="1 6">Cell membrane</location>
        <topology evidence="1 6">Multi-pass membrane protein</topology>
    </subcellularLocation>
</comment>
<keyword evidence="4 6" id="KW-1133">Transmembrane helix</keyword>
<feature type="transmembrane region" description="Helical" evidence="6">
    <location>
        <begin position="89"/>
        <end position="111"/>
    </location>
</feature>
<dbReference type="GO" id="GO:0005886">
    <property type="term" value="C:plasma membrane"/>
    <property type="evidence" value="ECO:0007669"/>
    <property type="project" value="UniProtKB-SubCell"/>
</dbReference>
<protein>
    <recommendedName>
        <fullName evidence="6">Gustatory receptor</fullName>
    </recommendedName>
</protein>
<dbReference type="GO" id="GO:0050909">
    <property type="term" value="P:sensory perception of taste"/>
    <property type="evidence" value="ECO:0007669"/>
    <property type="project" value="InterPro"/>
</dbReference>
<feature type="transmembrane region" description="Helical" evidence="6">
    <location>
        <begin position="252"/>
        <end position="273"/>
    </location>
</feature>
<dbReference type="OrthoDB" id="7705122at2759"/>
<keyword evidence="6 7" id="KW-0675">Receptor</keyword>
<dbReference type="GO" id="GO:0007165">
    <property type="term" value="P:signal transduction"/>
    <property type="evidence" value="ECO:0007669"/>
    <property type="project" value="UniProtKB-KW"/>
</dbReference>
<evidence type="ECO:0000256" key="1">
    <source>
        <dbReference type="ARBA" id="ARBA00004651"/>
    </source>
</evidence>
<dbReference type="Pfam" id="PF08395">
    <property type="entry name" value="7tm_7"/>
    <property type="match status" value="1"/>
</dbReference>
<evidence type="ECO:0000256" key="2">
    <source>
        <dbReference type="ARBA" id="ARBA00022475"/>
    </source>
</evidence>
<feature type="transmembrane region" description="Helical" evidence="6">
    <location>
        <begin position="171"/>
        <end position="197"/>
    </location>
</feature>
<evidence type="ECO:0000256" key="3">
    <source>
        <dbReference type="ARBA" id="ARBA00022692"/>
    </source>
</evidence>
<feature type="transmembrane region" description="Helical" evidence="6">
    <location>
        <begin position="53"/>
        <end position="77"/>
    </location>
</feature>
<feature type="transmembrane region" description="Helical" evidence="6">
    <location>
        <begin position="12"/>
        <end position="32"/>
    </location>
</feature>
<feature type="transmembrane region" description="Helical" evidence="6">
    <location>
        <begin position="285"/>
        <end position="307"/>
    </location>
</feature>
<keyword evidence="8" id="KW-1185">Reference proteome</keyword>
<evidence type="ECO:0000313" key="8">
    <source>
        <dbReference type="Proteomes" id="UP000786811"/>
    </source>
</evidence>
<keyword evidence="5 6" id="KW-0472">Membrane</keyword>
<name>A0A8J2HD00_COTCN</name>
<gene>
    <name evidence="7" type="ORF">HICCMSTLAB_LOCUS5267</name>
</gene>
<evidence type="ECO:0000256" key="6">
    <source>
        <dbReference type="RuleBase" id="RU363108"/>
    </source>
</evidence>
<feature type="transmembrane region" description="Helical" evidence="6">
    <location>
        <begin position="147"/>
        <end position="165"/>
    </location>
</feature>
<keyword evidence="2 6" id="KW-1003">Cell membrane</keyword>